<accession>A0A7M7JQB6</accession>
<feature type="region of interest" description="Disordered" evidence="1">
    <location>
        <begin position="1"/>
        <end position="63"/>
    </location>
</feature>
<feature type="compositionally biased region" description="Basic and acidic residues" evidence="1">
    <location>
        <begin position="10"/>
        <end position="21"/>
    </location>
</feature>
<evidence type="ECO:0000313" key="2">
    <source>
        <dbReference type="EnsemblMetazoa" id="XP_022655517"/>
    </source>
</evidence>
<proteinExistence type="predicted"/>
<feature type="region of interest" description="Disordered" evidence="1">
    <location>
        <begin position="124"/>
        <end position="145"/>
    </location>
</feature>
<dbReference type="InParanoid" id="A0A7M7JQB6"/>
<reference evidence="2" key="1">
    <citation type="submission" date="2021-01" db="UniProtKB">
        <authorList>
            <consortium name="EnsemblMetazoa"/>
        </authorList>
    </citation>
    <scope>IDENTIFICATION</scope>
</reference>
<dbReference type="AlphaFoldDB" id="A0A7M7JQB6"/>
<evidence type="ECO:0000256" key="1">
    <source>
        <dbReference type="SAM" id="MobiDB-lite"/>
    </source>
</evidence>
<dbReference type="OrthoDB" id="10575238at2759"/>
<dbReference type="GeneID" id="111248059"/>
<feature type="compositionally biased region" description="Basic and acidic residues" evidence="1">
    <location>
        <begin position="257"/>
        <end position="290"/>
    </location>
</feature>
<dbReference type="Proteomes" id="UP000594260">
    <property type="component" value="Unplaced"/>
</dbReference>
<feature type="compositionally biased region" description="Polar residues" evidence="1">
    <location>
        <begin position="51"/>
        <end position="60"/>
    </location>
</feature>
<evidence type="ECO:0000313" key="3">
    <source>
        <dbReference type="Proteomes" id="UP000594260"/>
    </source>
</evidence>
<organism evidence="2 3">
    <name type="scientific">Varroa destructor</name>
    <name type="common">Honeybee mite</name>
    <dbReference type="NCBI Taxonomy" id="109461"/>
    <lineage>
        <taxon>Eukaryota</taxon>
        <taxon>Metazoa</taxon>
        <taxon>Ecdysozoa</taxon>
        <taxon>Arthropoda</taxon>
        <taxon>Chelicerata</taxon>
        <taxon>Arachnida</taxon>
        <taxon>Acari</taxon>
        <taxon>Parasitiformes</taxon>
        <taxon>Mesostigmata</taxon>
        <taxon>Gamasina</taxon>
        <taxon>Dermanyssoidea</taxon>
        <taxon>Varroidae</taxon>
        <taxon>Varroa</taxon>
    </lineage>
</organism>
<protein>
    <submittedName>
        <fullName evidence="2">Uncharacterized protein</fullName>
    </submittedName>
</protein>
<name>A0A7M7JQB6_VARDE</name>
<sequence>MPPGNRRALRSVENKLSDPDIHYLNTGSRRTGAPDDSNDTKKKTPVRRSYRNSVSRLQNQHARHTAFIDSPACNFARTADGDNSEFVIPLPPSAKSRRQLNCRLRHSPSPFIEPPSFELLLAPSSLERRKGPRESTPADSIRGDTLQSLTRQGSFDAESSHPNSTLPTVSSSYGFVNTVDHVFLDDEDDSLPHAYSTFFETSTLDSNRGCNLLKPKFIEPTNFFPGDDIDEDVPWIGKISRTYGRRKGQNGSLARLIPRDRGESSHSEGKDLSDEEIPMSREEKALEKEKTKTRKKRPPPLPPGFKEWANRTNAEFEEIEKHRLFIDTERRAS</sequence>
<dbReference type="RefSeq" id="XP_022655517.1">
    <property type="nucleotide sequence ID" value="XM_022799782.1"/>
</dbReference>
<dbReference type="EnsemblMetazoa" id="XM_022799782">
    <property type="protein sequence ID" value="XP_022655517"/>
    <property type="gene ID" value="LOC111248059"/>
</dbReference>
<dbReference type="KEGG" id="vde:111248059"/>
<keyword evidence="3" id="KW-1185">Reference proteome</keyword>
<feature type="region of interest" description="Disordered" evidence="1">
    <location>
        <begin position="246"/>
        <end position="309"/>
    </location>
</feature>